<dbReference type="Pfam" id="PF02537">
    <property type="entry name" value="CRCB"/>
    <property type="match status" value="1"/>
</dbReference>
<evidence type="ECO:0000313" key="12">
    <source>
        <dbReference type="Proteomes" id="UP000216498"/>
    </source>
</evidence>
<keyword evidence="10" id="KW-0915">Sodium</keyword>
<keyword evidence="10" id="KW-0406">Ion transport</keyword>
<reference evidence="11 12" key="1">
    <citation type="submission" date="2017-08" db="EMBL/GenBank/DDBJ databases">
        <title>Virgibacillus indicus sp. nov. and Virgibacillus profoundi sp. nov, two moderately halophilic bacteria isolated from marine sediment by using the Microfluidic Streak Plate.</title>
        <authorList>
            <person name="Xu B."/>
            <person name="Hu B."/>
            <person name="Wang J."/>
            <person name="Zhu Y."/>
            <person name="Huang L."/>
            <person name="Du W."/>
            <person name="Huang Y."/>
        </authorList>
    </citation>
    <scope>NUCLEOTIDE SEQUENCE [LARGE SCALE GENOMIC DNA]</scope>
    <source>
        <strain evidence="11 12">IO3-P2-C2</strain>
    </source>
</reference>
<evidence type="ECO:0000313" key="11">
    <source>
        <dbReference type="EMBL" id="OZU88698.1"/>
    </source>
</evidence>
<gene>
    <name evidence="10" type="primary">fluC</name>
    <name evidence="10" type="synonym">crcB</name>
    <name evidence="11" type="ORF">CIL03_10440</name>
</gene>
<sequence>MPRLQKCMNIKLYLAAGTGGMFGAIARYGISVLFGTDHIFPYTTLFINLSGCFLISFLLYHPSLKQKLSPELFAAFSVGVIGAFTTFSTFAVETIQLMNSHMLLAAVYILLSVAGGILFCMLGFKVASRKWNIQ</sequence>
<evidence type="ECO:0000256" key="1">
    <source>
        <dbReference type="ARBA" id="ARBA00004651"/>
    </source>
</evidence>
<feature type="binding site" evidence="10">
    <location>
        <position position="82"/>
    </location>
    <ligand>
        <name>Na(+)</name>
        <dbReference type="ChEBI" id="CHEBI:29101"/>
        <note>structural</note>
    </ligand>
</feature>
<keyword evidence="4 10" id="KW-1133">Transmembrane helix</keyword>
<keyword evidence="6 10" id="KW-0407">Ion channel</keyword>
<feature type="transmembrane region" description="Helical" evidence="10">
    <location>
        <begin position="12"/>
        <end position="33"/>
    </location>
</feature>
<evidence type="ECO:0000256" key="3">
    <source>
        <dbReference type="ARBA" id="ARBA00022692"/>
    </source>
</evidence>
<accession>A0A265N9L8</accession>
<dbReference type="Proteomes" id="UP000216498">
    <property type="component" value="Unassembled WGS sequence"/>
</dbReference>
<dbReference type="OrthoDB" id="9799631at2"/>
<proteinExistence type="inferred from homology"/>
<dbReference type="AlphaFoldDB" id="A0A265N9L8"/>
<dbReference type="GO" id="GO:0062054">
    <property type="term" value="F:fluoride channel activity"/>
    <property type="evidence" value="ECO:0007669"/>
    <property type="project" value="UniProtKB-UniRule"/>
</dbReference>
<comment type="similarity">
    <text evidence="7 10">Belongs to the fluoride channel Fluc/FEX (TC 1.A.43) family.</text>
</comment>
<keyword evidence="3 10" id="KW-0812">Transmembrane</keyword>
<keyword evidence="12" id="KW-1185">Reference proteome</keyword>
<evidence type="ECO:0000256" key="6">
    <source>
        <dbReference type="ARBA" id="ARBA00023303"/>
    </source>
</evidence>
<evidence type="ECO:0000256" key="2">
    <source>
        <dbReference type="ARBA" id="ARBA00022475"/>
    </source>
</evidence>
<feature type="transmembrane region" description="Helical" evidence="10">
    <location>
        <begin position="72"/>
        <end position="91"/>
    </location>
</feature>
<protein>
    <recommendedName>
        <fullName evidence="10">Fluoride-specific ion channel FluC</fullName>
    </recommendedName>
</protein>
<dbReference type="InterPro" id="IPR003691">
    <property type="entry name" value="FluC"/>
</dbReference>
<comment type="caution">
    <text evidence="11">The sequence shown here is derived from an EMBL/GenBank/DDBJ whole genome shotgun (WGS) entry which is preliminary data.</text>
</comment>
<keyword evidence="10" id="KW-0479">Metal-binding</keyword>
<comment type="catalytic activity">
    <reaction evidence="8">
        <text>fluoride(in) = fluoride(out)</text>
        <dbReference type="Rhea" id="RHEA:76159"/>
        <dbReference type="ChEBI" id="CHEBI:17051"/>
    </reaction>
    <physiologicalReaction direction="left-to-right" evidence="8">
        <dbReference type="Rhea" id="RHEA:76160"/>
    </physiologicalReaction>
</comment>
<organism evidence="11 12">
    <name type="scientific">Virgibacillus indicus</name>
    <dbReference type="NCBI Taxonomy" id="2024554"/>
    <lineage>
        <taxon>Bacteria</taxon>
        <taxon>Bacillati</taxon>
        <taxon>Bacillota</taxon>
        <taxon>Bacilli</taxon>
        <taxon>Bacillales</taxon>
        <taxon>Bacillaceae</taxon>
        <taxon>Virgibacillus</taxon>
    </lineage>
</organism>
<dbReference type="GO" id="GO:0005886">
    <property type="term" value="C:plasma membrane"/>
    <property type="evidence" value="ECO:0007669"/>
    <property type="project" value="UniProtKB-SubCell"/>
</dbReference>
<feature type="transmembrane region" description="Helical" evidence="10">
    <location>
        <begin position="103"/>
        <end position="124"/>
    </location>
</feature>
<keyword evidence="5 10" id="KW-0472">Membrane</keyword>
<comment type="activity regulation">
    <text evidence="10">Na(+) is not transported, but it plays an essential structural role and its presence is essential for fluoride channel function.</text>
</comment>
<keyword evidence="10" id="KW-0813">Transport</keyword>
<dbReference type="EMBL" id="NPMS01000004">
    <property type="protein sequence ID" value="OZU88698.1"/>
    <property type="molecule type" value="Genomic_DNA"/>
</dbReference>
<evidence type="ECO:0000256" key="7">
    <source>
        <dbReference type="ARBA" id="ARBA00035120"/>
    </source>
</evidence>
<comment type="function">
    <text evidence="9 10">Fluoride-specific ion channel. Important for reducing fluoride concentration in the cell, thus reducing its toxicity.</text>
</comment>
<feature type="transmembrane region" description="Helical" evidence="10">
    <location>
        <begin position="39"/>
        <end position="60"/>
    </location>
</feature>
<evidence type="ECO:0000256" key="9">
    <source>
        <dbReference type="ARBA" id="ARBA00049940"/>
    </source>
</evidence>
<comment type="subcellular location">
    <subcellularLocation>
        <location evidence="1 10">Cell membrane</location>
        <topology evidence="1 10">Multi-pass membrane protein</topology>
    </subcellularLocation>
</comment>
<feature type="binding site" evidence="10">
    <location>
        <position position="85"/>
    </location>
    <ligand>
        <name>Na(+)</name>
        <dbReference type="ChEBI" id="CHEBI:29101"/>
        <note>structural</note>
    </ligand>
</feature>
<dbReference type="PANTHER" id="PTHR28259">
    <property type="entry name" value="FLUORIDE EXPORT PROTEIN 1-RELATED"/>
    <property type="match status" value="1"/>
</dbReference>
<evidence type="ECO:0000256" key="8">
    <source>
        <dbReference type="ARBA" id="ARBA00035585"/>
    </source>
</evidence>
<evidence type="ECO:0000256" key="5">
    <source>
        <dbReference type="ARBA" id="ARBA00023136"/>
    </source>
</evidence>
<dbReference type="NCBIfam" id="TIGR00494">
    <property type="entry name" value="crcB"/>
    <property type="match status" value="1"/>
</dbReference>
<dbReference type="GO" id="GO:0046872">
    <property type="term" value="F:metal ion binding"/>
    <property type="evidence" value="ECO:0007669"/>
    <property type="project" value="UniProtKB-KW"/>
</dbReference>
<dbReference type="PANTHER" id="PTHR28259:SF1">
    <property type="entry name" value="FLUORIDE EXPORT PROTEIN 1-RELATED"/>
    <property type="match status" value="1"/>
</dbReference>
<evidence type="ECO:0000256" key="10">
    <source>
        <dbReference type="HAMAP-Rule" id="MF_00454"/>
    </source>
</evidence>
<evidence type="ECO:0000256" key="4">
    <source>
        <dbReference type="ARBA" id="ARBA00022989"/>
    </source>
</evidence>
<name>A0A265N9L8_9BACI</name>
<dbReference type="HAMAP" id="MF_00454">
    <property type="entry name" value="FluC"/>
    <property type="match status" value="1"/>
</dbReference>
<keyword evidence="2 10" id="KW-1003">Cell membrane</keyword>
<dbReference type="GO" id="GO:0140114">
    <property type="term" value="P:cellular detoxification of fluoride"/>
    <property type="evidence" value="ECO:0007669"/>
    <property type="project" value="UniProtKB-UniRule"/>
</dbReference>